<evidence type="ECO:0000256" key="8">
    <source>
        <dbReference type="ARBA" id="ARBA00035642"/>
    </source>
</evidence>
<keyword evidence="5" id="KW-0029">Amino-acid transport</keyword>
<feature type="transmembrane region" description="Helical" evidence="10">
    <location>
        <begin position="148"/>
        <end position="167"/>
    </location>
</feature>
<evidence type="ECO:0000256" key="9">
    <source>
        <dbReference type="ARBA" id="ARBA00035652"/>
    </source>
</evidence>
<evidence type="ECO:0000256" key="2">
    <source>
        <dbReference type="ARBA" id="ARBA00007069"/>
    </source>
</evidence>
<dbReference type="GO" id="GO:0022857">
    <property type="term" value="F:transmembrane transporter activity"/>
    <property type="evidence" value="ECO:0007669"/>
    <property type="project" value="InterPro"/>
</dbReference>
<keyword evidence="4 10" id="KW-0812">Transmembrane</keyword>
<feature type="transmembrane region" description="Helical" evidence="10">
    <location>
        <begin position="23"/>
        <end position="42"/>
    </location>
</feature>
<protein>
    <submittedName>
        <fullName evidence="12">ABC transporter permease subunit</fullName>
    </submittedName>
</protein>
<accession>A0A7Y0K716</accession>
<dbReference type="AlphaFoldDB" id="A0A7Y0K716"/>
<comment type="similarity">
    <text evidence="2">Belongs to the binding-protein-dependent transport system permease family. CysTW subfamily.</text>
</comment>
<dbReference type="InterPro" id="IPR000515">
    <property type="entry name" value="MetI-like"/>
</dbReference>
<evidence type="ECO:0000259" key="11">
    <source>
        <dbReference type="PROSITE" id="PS50928"/>
    </source>
</evidence>
<dbReference type="CDD" id="cd13528">
    <property type="entry name" value="PBP2_osmoprotectants"/>
    <property type="match status" value="1"/>
</dbReference>
<evidence type="ECO:0000313" key="13">
    <source>
        <dbReference type="Proteomes" id="UP000588491"/>
    </source>
</evidence>
<comment type="similarity">
    <text evidence="9">In the N-terminal section; belongs to the binding-protein-dependent transport system permease family.</text>
</comment>
<evidence type="ECO:0000256" key="5">
    <source>
        <dbReference type="ARBA" id="ARBA00022970"/>
    </source>
</evidence>
<dbReference type="PANTHER" id="PTHR30177">
    <property type="entry name" value="GLYCINE BETAINE/L-PROLINE TRANSPORT SYSTEM PERMEASE PROTEIN PROW"/>
    <property type="match status" value="1"/>
</dbReference>
<comment type="similarity">
    <text evidence="8">In the C-terminal section; belongs to the OsmX family.</text>
</comment>
<feature type="transmembrane region" description="Helical" evidence="10">
    <location>
        <begin position="179"/>
        <end position="201"/>
    </location>
</feature>
<evidence type="ECO:0000256" key="10">
    <source>
        <dbReference type="RuleBase" id="RU363032"/>
    </source>
</evidence>
<dbReference type="Proteomes" id="UP000588491">
    <property type="component" value="Unassembled WGS sequence"/>
</dbReference>
<dbReference type="SUPFAM" id="SSF161098">
    <property type="entry name" value="MetI-like"/>
    <property type="match status" value="1"/>
</dbReference>
<comment type="subcellular location">
    <subcellularLocation>
        <location evidence="1 10">Cell membrane</location>
        <topology evidence="1 10">Multi-pass membrane protein</topology>
    </subcellularLocation>
</comment>
<proteinExistence type="inferred from homology"/>
<dbReference type="PANTHER" id="PTHR30177:SF28">
    <property type="entry name" value="CHOLINE TRANSPORT SYSTEM PERMEASE PROTEIN OPUBB"/>
    <property type="match status" value="1"/>
</dbReference>
<evidence type="ECO:0000256" key="6">
    <source>
        <dbReference type="ARBA" id="ARBA00022989"/>
    </source>
</evidence>
<keyword evidence="6 10" id="KW-1133">Transmembrane helix</keyword>
<dbReference type="CDD" id="cd06261">
    <property type="entry name" value="TM_PBP2"/>
    <property type="match status" value="1"/>
</dbReference>
<dbReference type="Gene3D" id="3.40.190.120">
    <property type="entry name" value="Osmoprotection protein (prox), domain 2"/>
    <property type="match status" value="1"/>
</dbReference>
<feature type="transmembrane region" description="Helical" evidence="10">
    <location>
        <begin position="221"/>
        <end position="242"/>
    </location>
</feature>
<dbReference type="EMBL" id="JABBPK010000001">
    <property type="protein sequence ID" value="NMO76992.1"/>
    <property type="molecule type" value="Genomic_DNA"/>
</dbReference>
<evidence type="ECO:0000256" key="3">
    <source>
        <dbReference type="ARBA" id="ARBA00022448"/>
    </source>
</evidence>
<gene>
    <name evidence="12" type="ORF">HHU08_08305</name>
</gene>
<sequence>MTETVDVFINRWPTIWNLILEHMYLSLLSIVIAIVISVPLGIYLTRHRKIADSIIGIAGVFQTIPSLALLVFLVPFIGTGKLPAIIALTVYGLLPILRNTYLGIVGVERSAIEAGVGMGMTNRQVLWMVELPLSLSVIMGGIRTATVLIIGVATIAGLIGAGGLGDLIFRGLQTYNTGLILAGAIPSALLAIIFDYLLKLLEADVTPQGLHQNKKAKKSRIRIWIVAGLIVLLPLSTVIANFSNAKSAKDTITITGKNFTEQEIMVYIMGHLIEEHTDLQVNYESFLGGTAPAFEGVNTGNYDMYMEYTGTGLLSILKEDMVSDPDEAYEIVKKKFKEDYNLVWLEPFGFNNTYTLTLRKEDAESNNIKTISDLKKMAPELTLGSEPEFLEREDGYPGLIDTYGIEFKNTQAMDSGIMYSAIKNGDVDVIDAFSTDGRIPAFDLQVLEDDQNFFPPYYATPVIRADTLEKHPELEKVLGMLVGKIDNEKMQELNARVDIDKEQYEDVAVEFLKEEGLIE</sequence>
<dbReference type="Pfam" id="PF04069">
    <property type="entry name" value="OpuAC"/>
    <property type="match status" value="1"/>
</dbReference>
<evidence type="ECO:0000256" key="1">
    <source>
        <dbReference type="ARBA" id="ARBA00004651"/>
    </source>
</evidence>
<comment type="caution">
    <text evidence="12">The sequence shown here is derived from an EMBL/GenBank/DDBJ whole genome shotgun (WGS) entry which is preliminary data.</text>
</comment>
<dbReference type="FunFam" id="1.10.3720.10:FF:000001">
    <property type="entry name" value="Glycine betaine ABC transporter, permease"/>
    <property type="match status" value="1"/>
</dbReference>
<dbReference type="InterPro" id="IPR007210">
    <property type="entry name" value="ABC_Gly_betaine_transp_sub-bd"/>
</dbReference>
<dbReference type="PROSITE" id="PS50928">
    <property type="entry name" value="ABC_TM1"/>
    <property type="match status" value="1"/>
</dbReference>
<keyword evidence="3 10" id="KW-0813">Transport</keyword>
<dbReference type="Gene3D" id="3.40.190.10">
    <property type="entry name" value="Periplasmic binding protein-like II"/>
    <property type="match status" value="1"/>
</dbReference>
<organism evidence="12 13">
    <name type="scientific">Niallia alba</name>
    <dbReference type="NCBI Taxonomy" id="2729105"/>
    <lineage>
        <taxon>Bacteria</taxon>
        <taxon>Bacillati</taxon>
        <taxon>Bacillota</taxon>
        <taxon>Bacilli</taxon>
        <taxon>Bacillales</taxon>
        <taxon>Bacillaceae</taxon>
        <taxon>Niallia</taxon>
    </lineage>
</organism>
<dbReference type="GO" id="GO:0043190">
    <property type="term" value="C:ATP-binding cassette (ABC) transporter complex"/>
    <property type="evidence" value="ECO:0007669"/>
    <property type="project" value="InterPro"/>
</dbReference>
<dbReference type="Gene3D" id="1.10.3720.10">
    <property type="entry name" value="MetI-like"/>
    <property type="match status" value="1"/>
</dbReference>
<dbReference type="Pfam" id="PF00528">
    <property type="entry name" value="BPD_transp_1"/>
    <property type="match status" value="1"/>
</dbReference>
<dbReference type="GO" id="GO:0031460">
    <property type="term" value="P:glycine betaine transport"/>
    <property type="evidence" value="ECO:0007669"/>
    <property type="project" value="TreeGrafter"/>
</dbReference>
<keyword evidence="7 10" id="KW-0472">Membrane</keyword>
<reference evidence="12 13" key="1">
    <citation type="submission" date="2020-04" db="EMBL/GenBank/DDBJ databases">
        <title>Bacillus sp. UniB3 isolated from commercial digestive syrup.</title>
        <authorList>
            <person name="Thorat V."/>
            <person name="Kirdat K."/>
            <person name="Tiwarekar B."/>
            <person name="Yadav A."/>
        </authorList>
    </citation>
    <scope>NUCLEOTIDE SEQUENCE [LARGE SCALE GENOMIC DNA]</scope>
    <source>
        <strain evidence="12 13">UniB3</strain>
    </source>
</reference>
<dbReference type="InterPro" id="IPR051204">
    <property type="entry name" value="ABC_transp_perm/SBD"/>
</dbReference>
<evidence type="ECO:0000256" key="4">
    <source>
        <dbReference type="ARBA" id="ARBA00022692"/>
    </source>
</evidence>
<dbReference type="GO" id="GO:0006865">
    <property type="term" value="P:amino acid transport"/>
    <property type="evidence" value="ECO:0007669"/>
    <property type="project" value="UniProtKB-KW"/>
</dbReference>
<dbReference type="InterPro" id="IPR035906">
    <property type="entry name" value="MetI-like_sf"/>
</dbReference>
<feature type="transmembrane region" description="Helical" evidence="10">
    <location>
        <begin position="84"/>
        <end position="104"/>
    </location>
</feature>
<keyword evidence="13" id="KW-1185">Reference proteome</keyword>
<evidence type="ECO:0000256" key="7">
    <source>
        <dbReference type="ARBA" id="ARBA00023136"/>
    </source>
</evidence>
<feature type="transmembrane region" description="Helical" evidence="10">
    <location>
        <begin position="54"/>
        <end position="78"/>
    </location>
</feature>
<dbReference type="SUPFAM" id="SSF53850">
    <property type="entry name" value="Periplasmic binding protein-like II"/>
    <property type="match status" value="1"/>
</dbReference>
<name>A0A7Y0K716_9BACI</name>
<evidence type="ECO:0000313" key="12">
    <source>
        <dbReference type="EMBL" id="NMO76992.1"/>
    </source>
</evidence>
<feature type="domain" description="ABC transmembrane type-1" evidence="11">
    <location>
        <begin position="19"/>
        <end position="198"/>
    </location>
</feature>